<accession>A0ABM8D8K8</accession>
<name>A0ABM8D8K8_9GAMM</name>
<organism evidence="3 4">
    <name type="scientific">Lysobacter auxotrophicus</name>
    <dbReference type="NCBI Taxonomy" id="2992573"/>
    <lineage>
        <taxon>Bacteria</taxon>
        <taxon>Pseudomonadati</taxon>
        <taxon>Pseudomonadota</taxon>
        <taxon>Gammaproteobacteria</taxon>
        <taxon>Lysobacterales</taxon>
        <taxon>Lysobacteraceae</taxon>
        <taxon>Lysobacter</taxon>
    </lineage>
</organism>
<feature type="domain" description="Integrase catalytic" evidence="2">
    <location>
        <begin position="444"/>
        <end position="569"/>
    </location>
</feature>
<evidence type="ECO:0000313" key="4">
    <source>
        <dbReference type="Proteomes" id="UP001317822"/>
    </source>
</evidence>
<reference evidence="3 4" key="1">
    <citation type="journal article" date="2023" name="Int. J. Syst. Evol. Microbiol.">
        <title>Physiological and genomic analyses of cobalamin (vitamin B12)-auxotrophy of Lysobacter auxotrophicus sp. nov., a methionine-auxotrophic chitinolytic bacterium isolated from chitin-treated soil.</title>
        <authorList>
            <person name="Saito A."/>
            <person name="Dohra H."/>
            <person name="Hamada M."/>
            <person name="Moriuchi R."/>
            <person name="Kotsuchibashi Y."/>
            <person name="Mori K."/>
        </authorList>
    </citation>
    <scope>NUCLEOTIDE SEQUENCE [LARGE SCALE GENOMIC DNA]</scope>
    <source>
        <strain evidence="3 4">5-21a</strain>
    </source>
</reference>
<dbReference type="InterPro" id="IPR012337">
    <property type="entry name" value="RNaseH-like_sf"/>
</dbReference>
<evidence type="ECO:0000259" key="2">
    <source>
        <dbReference type="PROSITE" id="PS50994"/>
    </source>
</evidence>
<evidence type="ECO:0000313" key="3">
    <source>
        <dbReference type="EMBL" id="BDU14872.1"/>
    </source>
</evidence>
<protein>
    <submittedName>
        <fullName evidence="3">DDE-type integrase/transposase/recombinase</fullName>
    </submittedName>
</protein>
<dbReference type="SUPFAM" id="SSF53098">
    <property type="entry name" value="Ribonuclease H-like"/>
    <property type="match status" value="1"/>
</dbReference>
<dbReference type="PROSITE" id="PS50994">
    <property type="entry name" value="INTEGRASE"/>
    <property type="match status" value="1"/>
</dbReference>
<dbReference type="Gene3D" id="3.30.420.10">
    <property type="entry name" value="Ribonuclease H-like superfamily/Ribonuclease H"/>
    <property type="match status" value="1"/>
</dbReference>
<evidence type="ECO:0000256" key="1">
    <source>
        <dbReference type="SAM" id="MobiDB-lite"/>
    </source>
</evidence>
<feature type="region of interest" description="Disordered" evidence="1">
    <location>
        <begin position="748"/>
        <end position="817"/>
    </location>
</feature>
<dbReference type="EMBL" id="AP027041">
    <property type="protein sequence ID" value="BDU14872.1"/>
    <property type="molecule type" value="Genomic_DNA"/>
</dbReference>
<proteinExistence type="predicted"/>
<keyword evidence="4" id="KW-1185">Reference proteome</keyword>
<sequence length="817" mass="91437">MAEADLRRHLAFLGLPPEGANYVLSSAAQAHASPSESHARKNITGEFASLVPAAVGDEEMDCRLPFDSLSGEFAYSVISQSDPSVLFALDHPDSIPLTITDRLGRAKRITYTPDYLRITREGVWVEEVKSKDDLLGLCETHQHNWVRRNERFHYLQAEAAFRALGLNFQVVVRDDLSWLRVQNLLLLRLTVTNHAGNFTRGLFEEIASFVERTGYCSMIDVVETLSLDNTVPVLLAIAHEKVHVDLDRASLADAHSKFLSASAVGAKNIGALLSTVQATAATSESLDLLELCDPKHIEEFVYRVATVFGQSTEGIDRKQPHPRTVQRWKRAYAASGFDGLIPKFFNCGKKGARIADWHAELVEEVIREHRASPDIISRAQSRVRYKEILATKSSEVDERPISYSHYCRLWKLRKHSREDAVGRGGKRLANSLAPHGDVDRQCVTAARPFQVAHIDHCYAPAFVEWAEAGRTGQPWLSLLVDDLTKETLARIVRFEAPSFEADALLLRDCQRRHGRLPETIMSDGGPDFRSTMFRACLAALGIHWFKRSAAYSQSGEPVERTFLTFANTVCAGQVGFVPDILNLRSIDRAKHPKKGPRRTWESLIADTDWILFEVLPNLPSTDGSPSPRQVRLEFEALYGTQGLLMGRDLRFLITTAVPQRITGTTESSGAIRFAETRFYSTDLLGRCVPTSSLYPRIDPEDSSVMYFKLDGKWRIAKTRAATEKRGRHDSEILNDRLLEERLTAAEREARTDAMHGAPSKYVPEGRRKSAPQQPYNKPDDAYSKGARPTVTAAAPTDWSAIESFPTFNPEDPRWGTS</sequence>
<dbReference type="InterPro" id="IPR036397">
    <property type="entry name" value="RNaseH_sf"/>
</dbReference>
<dbReference type="Proteomes" id="UP001317822">
    <property type="component" value="Chromosome"/>
</dbReference>
<gene>
    <name evidence="3" type="ORF">LA521A_00730</name>
</gene>
<dbReference type="InterPro" id="IPR001584">
    <property type="entry name" value="Integrase_cat-core"/>
</dbReference>